<organism evidence="10 11">
    <name type="scientific">Akkermansia muciniphila</name>
    <dbReference type="NCBI Taxonomy" id="239935"/>
    <lineage>
        <taxon>Bacteria</taxon>
        <taxon>Pseudomonadati</taxon>
        <taxon>Verrucomicrobiota</taxon>
        <taxon>Verrucomicrobiia</taxon>
        <taxon>Verrucomicrobiales</taxon>
        <taxon>Akkermansiaceae</taxon>
        <taxon>Akkermansia</taxon>
    </lineage>
</organism>
<dbReference type="PANTHER" id="PTHR31727:SF6">
    <property type="entry name" value="OLEOYL-ACYL CARRIER PROTEIN THIOESTERASE 1, CHLOROPLASTIC"/>
    <property type="match status" value="1"/>
</dbReference>
<evidence type="ECO:0008006" key="12">
    <source>
        <dbReference type="Google" id="ProtNLM"/>
    </source>
</evidence>
<dbReference type="Pfam" id="PF01643">
    <property type="entry name" value="Acyl-ACP_TE"/>
    <property type="match status" value="1"/>
</dbReference>
<name>A0A2N8HBI4_9BACT</name>
<dbReference type="Gene3D" id="3.10.129.10">
    <property type="entry name" value="Hotdog Thioesterase"/>
    <property type="match status" value="1"/>
</dbReference>
<proteinExistence type="inferred from homology"/>
<dbReference type="RefSeq" id="WP_102715562.1">
    <property type="nucleotide sequence ID" value="NZ_PJKA01000013.1"/>
</dbReference>
<dbReference type="EMBL" id="PJKA01000013">
    <property type="protein sequence ID" value="PNC17220.1"/>
    <property type="molecule type" value="Genomic_DNA"/>
</dbReference>
<feature type="domain" description="Acyl-ACP thioesterase N-terminal hotdog" evidence="8">
    <location>
        <begin position="10"/>
        <end position="129"/>
    </location>
</feature>
<keyword evidence="4" id="KW-0276">Fatty acid metabolism</keyword>
<protein>
    <recommendedName>
        <fullName evidence="12">Acyl-ACP thioesterase</fullName>
    </recommendedName>
</protein>
<evidence type="ECO:0000256" key="3">
    <source>
        <dbReference type="ARBA" id="ARBA00022801"/>
    </source>
</evidence>
<keyword evidence="7" id="KW-0275">Fatty acid biosynthesis</keyword>
<keyword evidence="2" id="KW-0444">Lipid biosynthesis</keyword>
<dbReference type="InterPro" id="IPR002864">
    <property type="entry name" value="Acyl-ACP_thioesterase_NHD"/>
</dbReference>
<dbReference type="InterPro" id="IPR049427">
    <property type="entry name" value="Acyl-ACP_TE_C"/>
</dbReference>
<comment type="similarity">
    <text evidence="1">Belongs to the acyl-ACP thioesterase family.</text>
</comment>
<dbReference type="Pfam" id="PF20791">
    <property type="entry name" value="Acyl-ACP_TE_C"/>
    <property type="match status" value="1"/>
</dbReference>
<evidence type="ECO:0000256" key="4">
    <source>
        <dbReference type="ARBA" id="ARBA00022832"/>
    </source>
</evidence>
<dbReference type="Proteomes" id="UP000236000">
    <property type="component" value="Unassembled WGS sequence"/>
</dbReference>
<dbReference type="InterPro" id="IPR045023">
    <property type="entry name" value="FATA/B"/>
</dbReference>
<evidence type="ECO:0000256" key="6">
    <source>
        <dbReference type="ARBA" id="ARBA00023098"/>
    </source>
</evidence>
<accession>A0A2N8HBI4</accession>
<dbReference type="PANTHER" id="PTHR31727">
    <property type="entry name" value="OLEOYL-ACYL CARRIER PROTEIN THIOESTERASE 1, CHLOROPLASTIC"/>
    <property type="match status" value="1"/>
</dbReference>
<feature type="domain" description="Acyl-ACP thioesterase-like C-terminal" evidence="9">
    <location>
        <begin position="157"/>
        <end position="244"/>
    </location>
</feature>
<sequence>MEHAAPQGIYSTQAAVRSYECGADGLMKPETVLHWFQEIAEAHASSLGFGYDFVMSRGLAWVEVRLDAAINRLPRWKETVELRTWTAQETPLLARRNLEIRDALGNSLVTASCLWAVIDVRRRRPVPLNRHIDSFPDTPCEKTVAPVSMDTSGLQPETREWTAERRDTDFNRHINNAAYLVWALEALPESWQEEHELTGMHLHFKKETHAGESMKSLLFLQESATCHHLMQGDELRAEAVLEWKTATSSANI</sequence>
<dbReference type="OrthoDB" id="9801517at2"/>
<evidence type="ECO:0000256" key="7">
    <source>
        <dbReference type="ARBA" id="ARBA00023160"/>
    </source>
</evidence>
<evidence type="ECO:0000313" key="11">
    <source>
        <dbReference type="Proteomes" id="UP000236000"/>
    </source>
</evidence>
<dbReference type="SUPFAM" id="SSF54637">
    <property type="entry name" value="Thioesterase/thiol ester dehydrase-isomerase"/>
    <property type="match status" value="2"/>
</dbReference>
<reference evidence="10 11" key="1">
    <citation type="journal article" date="2017" name="BMC Genomics">
        <title>Genome sequencing of 39 Akkermansia muciniphila isolates reveals its population structure, genomic and functional diverisity, and global distribution in mammalian gut microbiotas.</title>
        <authorList>
            <person name="Guo X."/>
            <person name="Li S."/>
            <person name="Zhang J."/>
            <person name="Wu F."/>
            <person name="Li X."/>
            <person name="Wu D."/>
            <person name="Zhang M."/>
            <person name="Ou Z."/>
            <person name="Jie Z."/>
            <person name="Yan Q."/>
            <person name="Li P."/>
            <person name="Yi J."/>
            <person name="Peng Y."/>
        </authorList>
    </citation>
    <scope>NUCLEOTIDE SEQUENCE [LARGE SCALE GENOMIC DNA]</scope>
    <source>
        <strain evidence="10 11">GP24</strain>
    </source>
</reference>
<dbReference type="CDD" id="cd00586">
    <property type="entry name" value="4HBT"/>
    <property type="match status" value="1"/>
</dbReference>
<evidence type="ECO:0000259" key="9">
    <source>
        <dbReference type="Pfam" id="PF20791"/>
    </source>
</evidence>
<dbReference type="GO" id="GO:0000036">
    <property type="term" value="F:acyl carrier activity"/>
    <property type="evidence" value="ECO:0007669"/>
    <property type="project" value="TreeGrafter"/>
</dbReference>
<dbReference type="AlphaFoldDB" id="A0A2N8HBI4"/>
<gene>
    <name evidence="10" type="ORF">CXU22_11410</name>
</gene>
<evidence type="ECO:0000256" key="5">
    <source>
        <dbReference type="ARBA" id="ARBA00022946"/>
    </source>
</evidence>
<evidence type="ECO:0000256" key="2">
    <source>
        <dbReference type="ARBA" id="ARBA00022516"/>
    </source>
</evidence>
<keyword evidence="5" id="KW-0809">Transit peptide</keyword>
<keyword evidence="3" id="KW-0378">Hydrolase</keyword>
<dbReference type="InterPro" id="IPR029069">
    <property type="entry name" value="HotDog_dom_sf"/>
</dbReference>
<comment type="caution">
    <text evidence="10">The sequence shown here is derived from an EMBL/GenBank/DDBJ whole genome shotgun (WGS) entry which is preliminary data.</text>
</comment>
<evidence type="ECO:0000313" key="10">
    <source>
        <dbReference type="EMBL" id="PNC17220.1"/>
    </source>
</evidence>
<keyword evidence="6" id="KW-0443">Lipid metabolism</keyword>
<evidence type="ECO:0000259" key="8">
    <source>
        <dbReference type="Pfam" id="PF01643"/>
    </source>
</evidence>
<dbReference type="GO" id="GO:0016297">
    <property type="term" value="F:fatty acyl-[ACP] hydrolase activity"/>
    <property type="evidence" value="ECO:0007669"/>
    <property type="project" value="InterPro"/>
</dbReference>
<evidence type="ECO:0000256" key="1">
    <source>
        <dbReference type="ARBA" id="ARBA00006500"/>
    </source>
</evidence>